<dbReference type="Gene3D" id="2.40.10.10">
    <property type="entry name" value="Trypsin-like serine proteases"/>
    <property type="match status" value="1"/>
</dbReference>
<feature type="transmembrane region" description="Helical" evidence="2">
    <location>
        <begin position="751"/>
        <end position="769"/>
    </location>
</feature>
<dbReference type="SUPFAM" id="SSF50494">
    <property type="entry name" value="Trypsin-like serine proteases"/>
    <property type="match status" value="1"/>
</dbReference>
<evidence type="ECO:0008006" key="5">
    <source>
        <dbReference type="Google" id="ProtNLM"/>
    </source>
</evidence>
<dbReference type="EMBL" id="JAMQAW010000003">
    <property type="protein sequence ID" value="MCM2387542.1"/>
    <property type="molecule type" value="Genomic_DNA"/>
</dbReference>
<protein>
    <recommendedName>
        <fullName evidence="5">NACHT domain-containing protein</fullName>
    </recommendedName>
</protein>
<dbReference type="InterPro" id="IPR027417">
    <property type="entry name" value="P-loop_NTPase"/>
</dbReference>
<name>A0ABT0UH51_9ACTN</name>
<reference evidence="3" key="1">
    <citation type="submission" date="2022-06" db="EMBL/GenBank/DDBJ databases">
        <title>Genome public.</title>
        <authorList>
            <person name="Sun Q."/>
        </authorList>
    </citation>
    <scope>NUCLEOTIDE SEQUENCE</scope>
    <source>
        <strain evidence="3">CWNU-1</strain>
    </source>
</reference>
<feature type="transmembrane region" description="Helical" evidence="2">
    <location>
        <begin position="806"/>
        <end position="828"/>
    </location>
</feature>
<organism evidence="3 4">
    <name type="scientific">Streptomyces albipurpureus</name>
    <dbReference type="NCBI Taxonomy" id="2897419"/>
    <lineage>
        <taxon>Bacteria</taxon>
        <taxon>Bacillati</taxon>
        <taxon>Actinomycetota</taxon>
        <taxon>Actinomycetes</taxon>
        <taxon>Kitasatosporales</taxon>
        <taxon>Streptomycetaceae</taxon>
        <taxon>Streptomyces</taxon>
    </lineage>
</organism>
<feature type="region of interest" description="Disordered" evidence="1">
    <location>
        <begin position="831"/>
        <end position="850"/>
    </location>
</feature>
<feature type="transmembrane region" description="Helical" evidence="2">
    <location>
        <begin position="727"/>
        <end position="745"/>
    </location>
</feature>
<comment type="caution">
    <text evidence="3">The sequence shown here is derived from an EMBL/GenBank/DDBJ whole genome shotgun (WGS) entry which is preliminary data.</text>
</comment>
<keyword evidence="4" id="KW-1185">Reference proteome</keyword>
<keyword evidence="2" id="KW-1133">Transmembrane helix</keyword>
<dbReference type="SUPFAM" id="SSF52540">
    <property type="entry name" value="P-loop containing nucleoside triphosphate hydrolases"/>
    <property type="match status" value="1"/>
</dbReference>
<evidence type="ECO:0000313" key="4">
    <source>
        <dbReference type="Proteomes" id="UP001431429"/>
    </source>
</evidence>
<keyword evidence="2" id="KW-0812">Transmembrane</keyword>
<gene>
    <name evidence="3" type="ORF">NBG84_04325</name>
</gene>
<dbReference type="Gene3D" id="3.40.50.300">
    <property type="entry name" value="P-loop containing nucleotide triphosphate hydrolases"/>
    <property type="match status" value="1"/>
</dbReference>
<sequence>MEIWNPVLGKSGSGYLVSDDVVLTAHHVVDGVRMRGSVEVRQLDWEGHTDWAAAELLWLPEQAASEVLPDADAALLRITGADWRPPLTPPVRFGRVVGKNRVPCLGLGFPDAVARPDHARDTMPIRGHVDPLHGMKSRMTTVHVDVGIVPSRSGWHGSSGTGLLCGPHLIAVVTTEKSFAPGVLEAVPVSALAELPGFEQTLRAHGVHFVTEEIDGVSPDPDDELDYAPIAIPPPSLRHQAKRLLVPAAGGTLTILALWALTPDAAGITWPIGSTLSGILTGWVIDWLRRPQSSGAGREAAVHTLGEAVRGEVARRRRQLLGNDSKAINVTFVTVPQGGRDADTAWPRGDFDGIARYLDVLRPKRLVITGRPGSGKTLLAYEAVHRVLARKRHNGPVPVPVGLSEWDPTTMFADWFTARFAHEYLDGARTRARDLLASGRIMPVLDGLDEMDPPGSGRPRAIAALAQLNRFAGPLVLTCRSDEYAELSRADQRLLDCATVRIEEVQAVDGRRFLDERARNRARLTDLQDDLFAPETATRAVLSSPWMLTLASLASQTEAGAKSLRSFVGVPASAGRDQEELRAALLKELIPSLCEPDPADRRRPYQARAVTQWLRLLTASLRGGHSAPSDGGGAVVPSRDLAIHTLWPVAGPRGARYAAAAITIAFWLPALLSLAFCFHRNQALPLPGAVLLALLTPVPLLSAWNARAPYVQPRRILFQRLRSRRGWSRIALGATLGGVLMLPLTPLFGPGFALAAGAGFTVVFGFGLALSVRADIDRRHLVAVSTPSALAVIVTAGLIAGRLGDFIGLTAGCGAGAIGLAVGVPAGLRAARRKDGGDPDPDPPGVRTPLTPLRNDAMAGVVSGAVVVALTLYGTLCVEWLRVPWPLAVITALACGVAAGPGFVAVTSRQYLGLISATRGKLPWRLAAFLHWCHERGLLRSAGTVYQVRHDELLEWLQHGPLPTRHARSACGVRPVP</sequence>
<dbReference type="InterPro" id="IPR043504">
    <property type="entry name" value="Peptidase_S1_PA_chymotrypsin"/>
</dbReference>
<feature type="transmembrane region" description="Helical" evidence="2">
    <location>
        <begin position="781"/>
        <end position="800"/>
    </location>
</feature>
<feature type="transmembrane region" description="Helical" evidence="2">
    <location>
        <begin position="887"/>
        <end position="906"/>
    </location>
</feature>
<dbReference type="InterPro" id="IPR009003">
    <property type="entry name" value="Peptidase_S1_PA"/>
</dbReference>
<dbReference type="Proteomes" id="UP001431429">
    <property type="component" value="Unassembled WGS sequence"/>
</dbReference>
<proteinExistence type="predicted"/>
<keyword evidence="2" id="KW-0472">Membrane</keyword>
<feature type="transmembrane region" description="Helical" evidence="2">
    <location>
        <begin position="688"/>
        <end position="706"/>
    </location>
</feature>
<evidence type="ECO:0000313" key="3">
    <source>
        <dbReference type="EMBL" id="MCM2387542.1"/>
    </source>
</evidence>
<feature type="transmembrane region" description="Helical" evidence="2">
    <location>
        <begin position="857"/>
        <end position="881"/>
    </location>
</feature>
<evidence type="ECO:0000256" key="1">
    <source>
        <dbReference type="SAM" id="MobiDB-lite"/>
    </source>
</evidence>
<evidence type="ECO:0000256" key="2">
    <source>
        <dbReference type="SAM" id="Phobius"/>
    </source>
</evidence>
<accession>A0ABT0UH51</accession>